<dbReference type="EMBL" id="LABX01000042">
    <property type="protein sequence ID" value="KMO38740.1"/>
    <property type="molecule type" value="Genomic_DNA"/>
</dbReference>
<accession>A0A0J6STZ3</accession>
<dbReference type="InterPro" id="IPR038573">
    <property type="entry name" value="BrnT_sf"/>
</dbReference>
<dbReference type="Gene3D" id="3.10.450.530">
    <property type="entry name" value="Ribonuclease toxin, BrnT, of type II toxin-antitoxin system"/>
    <property type="match status" value="1"/>
</dbReference>
<protein>
    <recommendedName>
        <fullName evidence="3">BrnT family toxin</fullName>
    </recommendedName>
</protein>
<dbReference type="PATRIC" id="fig|270351.6.peg.5614"/>
<organism evidence="1 2">
    <name type="scientific">Methylobacterium aquaticum</name>
    <dbReference type="NCBI Taxonomy" id="270351"/>
    <lineage>
        <taxon>Bacteria</taxon>
        <taxon>Pseudomonadati</taxon>
        <taxon>Pseudomonadota</taxon>
        <taxon>Alphaproteobacteria</taxon>
        <taxon>Hyphomicrobiales</taxon>
        <taxon>Methylobacteriaceae</taxon>
        <taxon>Methylobacterium</taxon>
    </lineage>
</organism>
<gene>
    <name evidence="1" type="ORF">VP06_05745</name>
</gene>
<dbReference type="AlphaFoldDB" id="A0A0J6STZ3"/>
<evidence type="ECO:0008006" key="3">
    <source>
        <dbReference type="Google" id="ProtNLM"/>
    </source>
</evidence>
<dbReference type="Proteomes" id="UP000035929">
    <property type="component" value="Unassembled WGS sequence"/>
</dbReference>
<dbReference type="OrthoDB" id="839663at2"/>
<evidence type="ECO:0000313" key="1">
    <source>
        <dbReference type="EMBL" id="KMO38740.1"/>
    </source>
</evidence>
<name>A0A0J6STZ3_9HYPH</name>
<sequence length="91" mass="10351">MAITVDPPKCDRALSERGLAFLSAEAVFAGLHHTWPDARRDDGEPRNITIGHLNGRMVTIGWTPRGEDRHVFTRRKCNEREQARYAHLFPG</sequence>
<proteinExistence type="predicted"/>
<dbReference type="RefSeq" id="WP_048462864.1">
    <property type="nucleotide sequence ID" value="NZ_LABX01000042.1"/>
</dbReference>
<dbReference type="InterPro" id="IPR007460">
    <property type="entry name" value="BrnT_toxin"/>
</dbReference>
<reference evidence="1 2" key="1">
    <citation type="submission" date="2015-03" db="EMBL/GenBank/DDBJ databases">
        <title>Genome sequencing of Methylobacterium aquaticum DSM16371 type strain.</title>
        <authorList>
            <person name="Chaudhry V."/>
            <person name="Patil P.B."/>
        </authorList>
    </citation>
    <scope>NUCLEOTIDE SEQUENCE [LARGE SCALE GENOMIC DNA]</scope>
    <source>
        <strain evidence="1 2">DSM 16371</strain>
    </source>
</reference>
<comment type="caution">
    <text evidence="1">The sequence shown here is derived from an EMBL/GenBank/DDBJ whole genome shotgun (WGS) entry which is preliminary data.</text>
</comment>
<dbReference type="Pfam" id="PF04365">
    <property type="entry name" value="BrnT_toxin"/>
    <property type="match status" value="1"/>
</dbReference>
<evidence type="ECO:0000313" key="2">
    <source>
        <dbReference type="Proteomes" id="UP000035929"/>
    </source>
</evidence>